<dbReference type="OrthoDB" id="9815326at2"/>
<dbReference type="AlphaFoldDB" id="A0A2R8BM94"/>
<dbReference type="InterPro" id="IPR011227">
    <property type="entry name" value="UCP029730"/>
</dbReference>
<name>A0A2R8BM94_9RHOB</name>
<dbReference type="InterPro" id="IPR007709">
    <property type="entry name" value="N-FG_amidohydro"/>
</dbReference>
<evidence type="ECO:0000313" key="2">
    <source>
        <dbReference type="Proteomes" id="UP000244924"/>
    </source>
</evidence>
<keyword evidence="2" id="KW-1185">Reference proteome</keyword>
<dbReference type="Gene3D" id="3.40.630.40">
    <property type="entry name" value="Zn-dependent exopeptidases"/>
    <property type="match status" value="1"/>
</dbReference>
<dbReference type="PIRSF" id="PIRSF029730">
    <property type="entry name" value="UCP029730"/>
    <property type="match status" value="1"/>
</dbReference>
<accession>A0A2R8BM94</accession>
<reference evidence="1 2" key="1">
    <citation type="submission" date="2018-03" db="EMBL/GenBank/DDBJ databases">
        <authorList>
            <person name="Keele B.F."/>
        </authorList>
    </citation>
    <scope>NUCLEOTIDE SEQUENCE [LARGE SCALE GENOMIC DNA]</scope>
    <source>
        <strain evidence="1 2">CECT 8626</strain>
    </source>
</reference>
<dbReference type="SUPFAM" id="SSF53187">
    <property type="entry name" value="Zn-dependent exopeptidases"/>
    <property type="match status" value="1"/>
</dbReference>
<organism evidence="1 2">
    <name type="scientific">Albidovulum aquaemixtae</name>
    <dbReference type="NCBI Taxonomy" id="1542388"/>
    <lineage>
        <taxon>Bacteria</taxon>
        <taxon>Pseudomonadati</taxon>
        <taxon>Pseudomonadota</taxon>
        <taxon>Alphaproteobacteria</taxon>
        <taxon>Rhodobacterales</taxon>
        <taxon>Paracoccaceae</taxon>
        <taxon>Albidovulum</taxon>
    </lineage>
</organism>
<dbReference type="Pfam" id="PF05013">
    <property type="entry name" value="FGase"/>
    <property type="match status" value="1"/>
</dbReference>
<dbReference type="EMBL" id="OMOQ01000003">
    <property type="protein sequence ID" value="SPH24545.1"/>
    <property type="molecule type" value="Genomic_DNA"/>
</dbReference>
<dbReference type="Proteomes" id="UP000244924">
    <property type="component" value="Unassembled WGS sequence"/>
</dbReference>
<protein>
    <recommendedName>
        <fullName evidence="3">N-formylglutamate amidohydrolase</fullName>
    </recommendedName>
</protein>
<dbReference type="RefSeq" id="WP_108854533.1">
    <property type="nucleotide sequence ID" value="NZ_OMOQ01000003.1"/>
</dbReference>
<evidence type="ECO:0008006" key="3">
    <source>
        <dbReference type="Google" id="ProtNLM"/>
    </source>
</evidence>
<gene>
    <name evidence="1" type="ORF">DEA8626_03597</name>
</gene>
<proteinExistence type="predicted"/>
<sequence>MAAKTKLALPVVTTENREAVGPFLIVCEHASNHFPRTFGSLGLEAEAQNAHVAWDPGALPLARALANALDATLVSAGISRLIYDLNRPPNSAGAMTERSELFEVPGNFALAAAERQRRTDLVYLPFHAALHAEIARRLASGRRPVIVTVHSFTPIYFGTRRDVELGIIHDADPRLAEAVLAEAKARTGLNCRLNEPYSAADGVTHLLRLQATPYGLPNVMLEIRNNLIADDVAVAAMAEGLTPVLTAALDRIGRAAMERAAV</sequence>
<evidence type="ECO:0000313" key="1">
    <source>
        <dbReference type="EMBL" id="SPH24545.1"/>
    </source>
</evidence>